<proteinExistence type="predicted"/>
<dbReference type="Proteomes" id="UP001194468">
    <property type="component" value="Unassembled WGS sequence"/>
</dbReference>
<organism evidence="1 2">
    <name type="scientific">Boletus edulis BED1</name>
    <dbReference type="NCBI Taxonomy" id="1328754"/>
    <lineage>
        <taxon>Eukaryota</taxon>
        <taxon>Fungi</taxon>
        <taxon>Dikarya</taxon>
        <taxon>Basidiomycota</taxon>
        <taxon>Agaricomycotina</taxon>
        <taxon>Agaricomycetes</taxon>
        <taxon>Agaricomycetidae</taxon>
        <taxon>Boletales</taxon>
        <taxon>Boletineae</taxon>
        <taxon>Boletaceae</taxon>
        <taxon>Boletoideae</taxon>
        <taxon>Boletus</taxon>
    </lineage>
</organism>
<name>A0AAD4BPY4_BOLED</name>
<accession>A0AAD4BPY4</accession>
<gene>
    <name evidence="1" type="ORF">L210DRAFT_3549153</name>
</gene>
<evidence type="ECO:0000313" key="1">
    <source>
        <dbReference type="EMBL" id="KAF8436247.1"/>
    </source>
</evidence>
<keyword evidence="2" id="KW-1185">Reference proteome</keyword>
<protein>
    <submittedName>
        <fullName evidence="1">Uncharacterized protein</fullName>
    </submittedName>
</protein>
<dbReference type="AlphaFoldDB" id="A0AAD4BPY4"/>
<sequence length="135" mass="14861">MRIPGRSLPLVRESHWYYATCGHHAGYAMGMHVSSHCGGQGYNHHRLTPREAVARGASSTSHPVSLALQSIVMDLKPRHAPSAPVPRRSRMTPSFSVTCRRQRAFRQKLASIDSLSNTIVTCSSTTAQLSTLWPP</sequence>
<reference evidence="1" key="1">
    <citation type="submission" date="2019-10" db="EMBL/GenBank/DDBJ databases">
        <authorList>
            <consortium name="DOE Joint Genome Institute"/>
            <person name="Kuo A."/>
            <person name="Miyauchi S."/>
            <person name="Kiss E."/>
            <person name="Drula E."/>
            <person name="Kohler A."/>
            <person name="Sanchez-Garcia M."/>
            <person name="Andreopoulos B."/>
            <person name="Barry K.W."/>
            <person name="Bonito G."/>
            <person name="Buee M."/>
            <person name="Carver A."/>
            <person name="Chen C."/>
            <person name="Cichocki N."/>
            <person name="Clum A."/>
            <person name="Culley D."/>
            <person name="Crous P.W."/>
            <person name="Fauchery L."/>
            <person name="Girlanda M."/>
            <person name="Hayes R."/>
            <person name="Keri Z."/>
            <person name="LaButti K."/>
            <person name="Lipzen A."/>
            <person name="Lombard V."/>
            <person name="Magnuson J."/>
            <person name="Maillard F."/>
            <person name="Morin E."/>
            <person name="Murat C."/>
            <person name="Nolan M."/>
            <person name="Ohm R."/>
            <person name="Pangilinan J."/>
            <person name="Pereira M."/>
            <person name="Perotto S."/>
            <person name="Peter M."/>
            <person name="Riley R."/>
            <person name="Sitrit Y."/>
            <person name="Stielow B."/>
            <person name="Szollosi G."/>
            <person name="Zifcakova L."/>
            <person name="Stursova M."/>
            <person name="Spatafora J.W."/>
            <person name="Tedersoo L."/>
            <person name="Vaario L.-M."/>
            <person name="Yamada A."/>
            <person name="Yan M."/>
            <person name="Wang P."/>
            <person name="Xu J."/>
            <person name="Bruns T."/>
            <person name="Baldrian P."/>
            <person name="Vilgalys R."/>
            <person name="Henrissat B."/>
            <person name="Grigoriev I.V."/>
            <person name="Hibbett D."/>
            <person name="Nagy L.G."/>
            <person name="Martin F.M."/>
        </authorList>
    </citation>
    <scope>NUCLEOTIDE SEQUENCE</scope>
    <source>
        <strain evidence="1">BED1</strain>
    </source>
</reference>
<reference evidence="1" key="2">
    <citation type="journal article" date="2020" name="Nat. Commun.">
        <title>Large-scale genome sequencing of mycorrhizal fungi provides insights into the early evolution of symbiotic traits.</title>
        <authorList>
            <person name="Miyauchi S."/>
            <person name="Kiss E."/>
            <person name="Kuo A."/>
            <person name="Drula E."/>
            <person name="Kohler A."/>
            <person name="Sanchez-Garcia M."/>
            <person name="Morin E."/>
            <person name="Andreopoulos B."/>
            <person name="Barry K.W."/>
            <person name="Bonito G."/>
            <person name="Buee M."/>
            <person name="Carver A."/>
            <person name="Chen C."/>
            <person name="Cichocki N."/>
            <person name="Clum A."/>
            <person name="Culley D."/>
            <person name="Crous P.W."/>
            <person name="Fauchery L."/>
            <person name="Girlanda M."/>
            <person name="Hayes R.D."/>
            <person name="Keri Z."/>
            <person name="LaButti K."/>
            <person name="Lipzen A."/>
            <person name="Lombard V."/>
            <person name="Magnuson J."/>
            <person name="Maillard F."/>
            <person name="Murat C."/>
            <person name="Nolan M."/>
            <person name="Ohm R.A."/>
            <person name="Pangilinan J."/>
            <person name="Pereira M.F."/>
            <person name="Perotto S."/>
            <person name="Peter M."/>
            <person name="Pfister S."/>
            <person name="Riley R."/>
            <person name="Sitrit Y."/>
            <person name="Stielow J.B."/>
            <person name="Szollosi G."/>
            <person name="Zifcakova L."/>
            <person name="Stursova M."/>
            <person name="Spatafora J.W."/>
            <person name="Tedersoo L."/>
            <person name="Vaario L.M."/>
            <person name="Yamada A."/>
            <person name="Yan M."/>
            <person name="Wang P."/>
            <person name="Xu J."/>
            <person name="Bruns T."/>
            <person name="Baldrian P."/>
            <person name="Vilgalys R."/>
            <person name="Dunand C."/>
            <person name="Henrissat B."/>
            <person name="Grigoriev I.V."/>
            <person name="Hibbett D."/>
            <person name="Nagy L.G."/>
            <person name="Martin F.M."/>
        </authorList>
    </citation>
    <scope>NUCLEOTIDE SEQUENCE</scope>
    <source>
        <strain evidence="1">BED1</strain>
    </source>
</reference>
<evidence type="ECO:0000313" key="2">
    <source>
        <dbReference type="Proteomes" id="UP001194468"/>
    </source>
</evidence>
<comment type="caution">
    <text evidence="1">The sequence shown here is derived from an EMBL/GenBank/DDBJ whole genome shotgun (WGS) entry which is preliminary data.</text>
</comment>
<dbReference type="EMBL" id="WHUW01000022">
    <property type="protein sequence ID" value="KAF8436247.1"/>
    <property type="molecule type" value="Genomic_DNA"/>
</dbReference>